<dbReference type="GO" id="GO:0004673">
    <property type="term" value="F:protein histidine kinase activity"/>
    <property type="evidence" value="ECO:0007669"/>
    <property type="project" value="UniProtKB-EC"/>
</dbReference>
<keyword evidence="4" id="KW-0418">Kinase</keyword>
<accession>A0A381PGA9</accession>
<evidence type="ECO:0000256" key="3">
    <source>
        <dbReference type="ARBA" id="ARBA00022679"/>
    </source>
</evidence>
<keyword evidence="3" id="KW-0808">Transferase</keyword>
<reference evidence="5" key="1">
    <citation type="submission" date="2018-05" db="EMBL/GenBank/DDBJ databases">
        <authorList>
            <person name="Lanie J.A."/>
            <person name="Ng W.-L."/>
            <person name="Kazmierczak K.M."/>
            <person name="Andrzejewski T.M."/>
            <person name="Davidsen T.M."/>
            <person name="Wayne K.J."/>
            <person name="Tettelin H."/>
            <person name="Glass J.I."/>
            <person name="Rusch D."/>
            <person name="Podicherti R."/>
            <person name="Tsui H.-C.T."/>
            <person name="Winkler M.E."/>
        </authorList>
    </citation>
    <scope>NUCLEOTIDE SEQUENCE</scope>
</reference>
<dbReference type="PANTHER" id="PTHR24421:SF10">
    <property type="entry name" value="NITRATE_NITRITE SENSOR PROTEIN NARQ"/>
    <property type="match status" value="1"/>
</dbReference>
<dbReference type="PANTHER" id="PTHR24421">
    <property type="entry name" value="NITRATE/NITRITE SENSOR PROTEIN NARX-RELATED"/>
    <property type="match status" value="1"/>
</dbReference>
<protein>
    <recommendedName>
        <fullName evidence="2">histidine kinase</fullName>
        <ecNumber evidence="2">2.7.13.3</ecNumber>
    </recommendedName>
</protein>
<dbReference type="SUPFAM" id="SSF55874">
    <property type="entry name" value="ATPase domain of HSP90 chaperone/DNA topoisomerase II/histidine kinase"/>
    <property type="match status" value="1"/>
</dbReference>
<gene>
    <name evidence="5" type="ORF">METZ01_LOCUS18876</name>
</gene>
<dbReference type="EC" id="2.7.13.3" evidence="2"/>
<dbReference type="InterPro" id="IPR050482">
    <property type="entry name" value="Sensor_HK_TwoCompSys"/>
</dbReference>
<organism evidence="5">
    <name type="scientific">marine metagenome</name>
    <dbReference type="NCBI Taxonomy" id="408172"/>
    <lineage>
        <taxon>unclassified sequences</taxon>
        <taxon>metagenomes</taxon>
        <taxon>ecological metagenomes</taxon>
    </lineage>
</organism>
<dbReference type="EMBL" id="UINC01000973">
    <property type="protein sequence ID" value="SUZ66022.1"/>
    <property type="molecule type" value="Genomic_DNA"/>
</dbReference>
<dbReference type="AlphaFoldDB" id="A0A381PGA9"/>
<evidence type="ECO:0000256" key="1">
    <source>
        <dbReference type="ARBA" id="ARBA00000085"/>
    </source>
</evidence>
<dbReference type="GO" id="GO:0000160">
    <property type="term" value="P:phosphorelay signal transduction system"/>
    <property type="evidence" value="ECO:0007669"/>
    <property type="project" value="UniProtKB-KW"/>
</dbReference>
<comment type="catalytic activity">
    <reaction evidence="1">
        <text>ATP + protein L-histidine = ADP + protein N-phospho-L-histidine.</text>
        <dbReference type="EC" id="2.7.13.3"/>
    </reaction>
</comment>
<proteinExistence type="predicted"/>
<dbReference type="InterPro" id="IPR036890">
    <property type="entry name" value="HATPase_C_sf"/>
</dbReference>
<evidence type="ECO:0000256" key="2">
    <source>
        <dbReference type="ARBA" id="ARBA00012438"/>
    </source>
</evidence>
<evidence type="ECO:0000256" key="4">
    <source>
        <dbReference type="ARBA" id="ARBA00022777"/>
    </source>
</evidence>
<evidence type="ECO:0000313" key="5">
    <source>
        <dbReference type="EMBL" id="SUZ66022.1"/>
    </source>
</evidence>
<name>A0A381PGA9_9ZZZZ</name>
<dbReference type="Gene3D" id="3.30.565.10">
    <property type="entry name" value="Histidine kinase-like ATPase, C-terminal domain"/>
    <property type="match status" value="1"/>
</dbReference>
<sequence>MDEALGSLAGYLENRADVSATVNLDLDAAFLPECSFVSIWHFLQEPFSNIEKYSRAKKVSVSPAICDGDICLTITHEGGGYGLSNIKGRAGRLGGILHIDNYAAAGTNLDIKVPVPVPIAWPSLV</sequence>